<dbReference type="Proteomes" id="UP000604046">
    <property type="component" value="Unassembled WGS sequence"/>
</dbReference>
<feature type="non-terminal residue" evidence="1">
    <location>
        <position position="1"/>
    </location>
</feature>
<gene>
    <name evidence="1" type="ORF">SNAT2548_LOCUS3889</name>
</gene>
<protein>
    <submittedName>
        <fullName evidence="1">Uncharacterized protein</fullName>
    </submittedName>
</protein>
<dbReference type="AlphaFoldDB" id="A0A812IBF4"/>
<evidence type="ECO:0000313" key="1">
    <source>
        <dbReference type="EMBL" id="CAE7032161.1"/>
    </source>
</evidence>
<reference evidence="1" key="1">
    <citation type="submission" date="2021-02" db="EMBL/GenBank/DDBJ databases">
        <authorList>
            <person name="Dougan E. K."/>
            <person name="Rhodes N."/>
            <person name="Thang M."/>
            <person name="Chan C."/>
        </authorList>
    </citation>
    <scope>NUCLEOTIDE SEQUENCE</scope>
</reference>
<accession>A0A812IBF4</accession>
<keyword evidence="2" id="KW-1185">Reference proteome</keyword>
<comment type="caution">
    <text evidence="1">The sequence shown here is derived from an EMBL/GenBank/DDBJ whole genome shotgun (WGS) entry which is preliminary data.</text>
</comment>
<organism evidence="1 2">
    <name type="scientific">Symbiodinium natans</name>
    <dbReference type="NCBI Taxonomy" id="878477"/>
    <lineage>
        <taxon>Eukaryota</taxon>
        <taxon>Sar</taxon>
        <taxon>Alveolata</taxon>
        <taxon>Dinophyceae</taxon>
        <taxon>Suessiales</taxon>
        <taxon>Symbiodiniaceae</taxon>
        <taxon>Symbiodinium</taxon>
    </lineage>
</organism>
<name>A0A812IBF4_9DINO</name>
<proteinExistence type="predicted"/>
<sequence>FQHISTYYIRPLDDEYIDLSAEVALLSRNVKIQGDEPCSQETAGICPCSRPGA</sequence>
<dbReference type="EMBL" id="CAJNDS010000236">
    <property type="protein sequence ID" value="CAE7032161.1"/>
    <property type="molecule type" value="Genomic_DNA"/>
</dbReference>
<dbReference type="OrthoDB" id="120976at2759"/>
<feature type="non-terminal residue" evidence="1">
    <location>
        <position position="53"/>
    </location>
</feature>
<evidence type="ECO:0000313" key="2">
    <source>
        <dbReference type="Proteomes" id="UP000604046"/>
    </source>
</evidence>